<dbReference type="PROSITE" id="PS50005">
    <property type="entry name" value="TPR"/>
    <property type="match status" value="1"/>
</dbReference>
<dbReference type="InterPro" id="IPR001466">
    <property type="entry name" value="Beta-lactam-related"/>
</dbReference>
<evidence type="ECO:0000313" key="5">
    <source>
        <dbReference type="Proteomes" id="UP000521017"/>
    </source>
</evidence>
<dbReference type="Proteomes" id="UP000521017">
    <property type="component" value="Unassembled WGS sequence"/>
</dbReference>
<dbReference type="Gene3D" id="3.40.710.10">
    <property type="entry name" value="DD-peptidase/beta-lactamase superfamily"/>
    <property type="match status" value="1"/>
</dbReference>
<name>A0A7X0MI21_9SPHI</name>
<evidence type="ECO:0000256" key="1">
    <source>
        <dbReference type="PROSITE-ProRule" id="PRU00339"/>
    </source>
</evidence>
<feature type="domain" description="Beta-lactamase-related" evidence="3">
    <location>
        <begin position="33"/>
        <end position="362"/>
    </location>
</feature>
<gene>
    <name evidence="4" type="ORF">HDF25_002066</name>
</gene>
<comment type="caution">
    <text evidence="4">The sequence shown here is derived from an EMBL/GenBank/DDBJ whole genome shotgun (WGS) entry which is preliminary data.</text>
</comment>
<dbReference type="Pfam" id="PF00144">
    <property type="entry name" value="Beta-lactamase"/>
    <property type="match status" value="1"/>
</dbReference>
<dbReference type="InterPro" id="IPR011990">
    <property type="entry name" value="TPR-like_helical_dom_sf"/>
</dbReference>
<proteinExistence type="predicted"/>
<organism evidence="4 5">
    <name type="scientific">Pedobacter cryoconitis</name>
    <dbReference type="NCBI Taxonomy" id="188932"/>
    <lineage>
        <taxon>Bacteria</taxon>
        <taxon>Pseudomonadati</taxon>
        <taxon>Bacteroidota</taxon>
        <taxon>Sphingobacteriia</taxon>
        <taxon>Sphingobacteriales</taxon>
        <taxon>Sphingobacteriaceae</taxon>
        <taxon>Pedobacter</taxon>
    </lineage>
</organism>
<sequence>MKNYYLKFSLLFVAINLIAIGSKAQGKSASDSIDRFIAVKMQKLHIPALQLAVIRSGNIVKLNSYGVANIENNVPATDESVFSINSCTKAFVGVAIMQLQEQGKLNINDPISLYIDSIPTTWQSLTLKQLLTNSSGLPNIIDDTEHVLGGGIEAAAWAKVKTLPFEFNPGDKFSYNQTGYVILGKIITKLSGQHFTKFIEDNQFKVVGMKETRFGDSYDIIPHSAGAYSVVQSVNGAWVQGENLRAIFVEFPVFFRTATGINSTAKEIAEWLIALQGGKLLKSKSSVTTLWSPAILNNGQVGGFNNLVNGYALGWPTASRQDHPAVGPVGGMRSTFFVYPSDDLAIVILTNLQGANPEYFTDEIAGYYIPDMHEINGFGLSPSVKKLRKELIKTEFENAFKISQSLKKKNPNFVLEENDMNGYGYRLMGEEKRKEALSIFKLNTELYPNSANAFDSYAEALAGSGNKTAALKNYERSLQLNPQNTNAADQIKILKTK</sequence>
<accession>A0A7X0MI21</accession>
<dbReference type="PANTHER" id="PTHR46825:SF9">
    <property type="entry name" value="BETA-LACTAMASE-RELATED DOMAIN-CONTAINING PROTEIN"/>
    <property type="match status" value="1"/>
</dbReference>
<reference evidence="4 5" key="1">
    <citation type="submission" date="2020-08" db="EMBL/GenBank/DDBJ databases">
        <title>Genomic Encyclopedia of Type Strains, Phase IV (KMG-V): Genome sequencing to study the core and pangenomes of soil and plant-associated prokaryotes.</title>
        <authorList>
            <person name="Whitman W."/>
        </authorList>
    </citation>
    <scope>NUCLEOTIDE SEQUENCE [LARGE SCALE GENOMIC DNA]</scope>
    <source>
        <strain evidence="4 5">M2T3</strain>
    </source>
</reference>
<dbReference type="EMBL" id="JACHCC010000005">
    <property type="protein sequence ID" value="MBB6499922.1"/>
    <property type="molecule type" value="Genomic_DNA"/>
</dbReference>
<evidence type="ECO:0000313" key="4">
    <source>
        <dbReference type="EMBL" id="MBB6499922.1"/>
    </source>
</evidence>
<dbReference type="InterPro" id="IPR012338">
    <property type="entry name" value="Beta-lactam/transpept-like"/>
</dbReference>
<dbReference type="RefSeq" id="WP_184624647.1">
    <property type="nucleotide sequence ID" value="NZ_JACHCC010000005.1"/>
</dbReference>
<dbReference type="InterPro" id="IPR019734">
    <property type="entry name" value="TPR_rpt"/>
</dbReference>
<evidence type="ECO:0000259" key="3">
    <source>
        <dbReference type="Pfam" id="PF00144"/>
    </source>
</evidence>
<dbReference type="SUPFAM" id="SSF56601">
    <property type="entry name" value="beta-lactamase/transpeptidase-like"/>
    <property type="match status" value="1"/>
</dbReference>
<feature type="repeat" description="TPR" evidence="1">
    <location>
        <begin position="451"/>
        <end position="484"/>
    </location>
</feature>
<feature type="chain" id="PRO_5031428847" evidence="2">
    <location>
        <begin position="25"/>
        <end position="497"/>
    </location>
</feature>
<dbReference type="AlphaFoldDB" id="A0A7X0MI21"/>
<dbReference type="InterPro" id="IPR050491">
    <property type="entry name" value="AmpC-like"/>
</dbReference>
<keyword evidence="1" id="KW-0802">TPR repeat</keyword>
<evidence type="ECO:0000256" key="2">
    <source>
        <dbReference type="SAM" id="SignalP"/>
    </source>
</evidence>
<dbReference type="Gene3D" id="1.25.40.10">
    <property type="entry name" value="Tetratricopeptide repeat domain"/>
    <property type="match status" value="1"/>
</dbReference>
<feature type="signal peptide" evidence="2">
    <location>
        <begin position="1"/>
        <end position="24"/>
    </location>
</feature>
<keyword evidence="2" id="KW-0732">Signal</keyword>
<protein>
    <submittedName>
        <fullName evidence="4">CubicO group peptidase (Beta-lactamase class C family)</fullName>
    </submittedName>
</protein>
<dbReference type="SUPFAM" id="SSF48452">
    <property type="entry name" value="TPR-like"/>
    <property type="match status" value="1"/>
</dbReference>
<dbReference type="PANTHER" id="PTHR46825">
    <property type="entry name" value="D-ALANYL-D-ALANINE-CARBOXYPEPTIDASE/ENDOPEPTIDASE AMPH"/>
    <property type="match status" value="1"/>
</dbReference>